<reference evidence="1 2" key="2">
    <citation type="journal article" date="2019" name="G3 (Bethesda)">
        <title>Hybrid Assembly of the Genome of the Entomopathogenic Nematode Steinernema carpocapsae Identifies the X-Chromosome.</title>
        <authorList>
            <person name="Serra L."/>
            <person name="Macchietto M."/>
            <person name="Macias-Munoz A."/>
            <person name="McGill C.J."/>
            <person name="Rodriguez I.M."/>
            <person name="Rodriguez B."/>
            <person name="Murad R."/>
            <person name="Mortazavi A."/>
        </authorList>
    </citation>
    <scope>NUCLEOTIDE SEQUENCE [LARGE SCALE GENOMIC DNA]</scope>
    <source>
        <strain evidence="1 2">ALL</strain>
    </source>
</reference>
<evidence type="ECO:0000313" key="2">
    <source>
        <dbReference type="Proteomes" id="UP000298663"/>
    </source>
</evidence>
<comment type="caution">
    <text evidence="1">The sequence shown here is derived from an EMBL/GenBank/DDBJ whole genome shotgun (WGS) entry which is preliminary data.</text>
</comment>
<organism evidence="1 2">
    <name type="scientific">Steinernema carpocapsae</name>
    <name type="common">Entomopathogenic nematode</name>
    <dbReference type="NCBI Taxonomy" id="34508"/>
    <lineage>
        <taxon>Eukaryota</taxon>
        <taxon>Metazoa</taxon>
        <taxon>Ecdysozoa</taxon>
        <taxon>Nematoda</taxon>
        <taxon>Chromadorea</taxon>
        <taxon>Rhabditida</taxon>
        <taxon>Tylenchina</taxon>
        <taxon>Panagrolaimomorpha</taxon>
        <taxon>Strongyloidoidea</taxon>
        <taxon>Steinernematidae</taxon>
        <taxon>Steinernema</taxon>
    </lineage>
</organism>
<evidence type="ECO:0000313" key="1">
    <source>
        <dbReference type="EMBL" id="TMS38478.1"/>
    </source>
</evidence>
<dbReference type="EMBL" id="AZBU02000001">
    <property type="protein sequence ID" value="TMS38478.1"/>
    <property type="molecule type" value="Genomic_DNA"/>
</dbReference>
<keyword evidence="2" id="KW-1185">Reference proteome</keyword>
<dbReference type="STRING" id="34508.A0A4U8V2G6"/>
<reference evidence="1 2" key="1">
    <citation type="journal article" date="2015" name="Genome Biol.">
        <title>Comparative genomics of Steinernema reveals deeply conserved gene regulatory networks.</title>
        <authorList>
            <person name="Dillman A.R."/>
            <person name="Macchietto M."/>
            <person name="Porter C.F."/>
            <person name="Rogers A."/>
            <person name="Williams B."/>
            <person name="Antoshechkin I."/>
            <person name="Lee M.M."/>
            <person name="Goodwin Z."/>
            <person name="Lu X."/>
            <person name="Lewis E.E."/>
            <person name="Goodrich-Blair H."/>
            <person name="Stock S.P."/>
            <person name="Adams B.J."/>
            <person name="Sternberg P.W."/>
            <person name="Mortazavi A."/>
        </authorList>
    </citation>
    <scope>NUCLEOTIDE SEQUENCE [LARGE SCALE GENOMIC DNA]</scope>
    <source>
        <strain evidence="1 2">ALL</strain>
    </source>
</reference>
<evidence type="ECO:0008006" key="3">
    <source>
        <dbReference type="Google" id="ProtNLM"/>
    </source>
</evidence>
<gene>
    <name evidence="1" type="ORF">L596_005197</name>
</gene>
<dbReference type="Proteomes" id="UP000298663">
    <property type="component" value="Unassembled WGS sequence"/>
</dbReference>
<sequence length="152" mass="16897">MDPLLEHAAFHDCNSRSCQGFLRVQAEVDREPVCQLMIARISSPGSAENHSCSCAFRLYSEVFSCPNPTGKFDCGLLDDTVQALLTTQNDQKLLIRKLAMYGLGEVARISYEPENDDPLPAEVVARYSRVVVDSAMARLDDTHDRGDQIAIY</sequence>
<name>A0A4U8V2G6_STECR</name>
<accession>A0A4U8V2G6</accession>
<protein>
    <recommendedName>
        <fullName evidence="3">HEAT repeat-containing protein 1</fullName>
    </recommendedName>
</protein>
<dbReference type="AlphaFoldDB" id="A0A4U8V2G6"/>
<proteinExistence type="predicted"/>